<keyword evidence="4" id="KW-1185">Reference proteome</keyword>
<evidence type="ECO:0000313" key="3">
    <source>
        <dbReference type="EMBL" id="OTO09373.1"/>
    </source>
</evidence>
<dbReference type="RefSeq" id="WP_086329032.1">
    <property type="nucleotide sequence ID" value="NZ_NGLE02000001.1"/>
</dbReference>
<proteinExistence type="predicted"/>
<keyword evidence="1" id="KW-1133">Transmembrane helix</keyword>
<name>A0A242CGK5_9ENTE</name>
<sequence>MKRFSCWVVTLILLVGYTSFYLQTFDQVQAIEIEIQGQIGGENSTTQSLKESEQKNDIKLAQPKQTHIELNKFPNTGSLIEKLSLYGGVLLLIYLILNRWKAHKKK</sequence>
<reference evidence="3" key="1">
    <citation type="submission" date="2017-05" db="EMBL/GenBank/DDBJ databases">
        <title>The Genome Sequence of Enterococcus sp. 4G2_DIV0659.</title>
        <authorList>
            <consortium name="The Broad Institute Genomics Platform"/>
            <consortium name="The Broad Institute Genomic Center for Infectious Diseases"/>
            <person name="Earl A."/>
            <person name="Manson A."/>
            <person name="Schwartman J."/>
            <person name="Gilmore M."/>
            <person name="Abouelleil A."/>
            <person name="Cao P."/>
            <person name="Chapman S."/>
            <person name="Cusick C."/>
            <person name="Shea T."/>
            <person name="Young S."/>
            <person name="Neafsey D."/>
            <person name="Nusbaum C."/>
            <person name="Birren B."/>
        </authorList>
    </citation>
    <scope>NUCLEOTIDE SEQUENCE [LARGE SCALE GENOMIC DNA]</scope>
    <source>
        <strain evidence="3">4G2_DIV0659</strain>
    </source>
</reference>
<reference evidence="2 4" key="2">
    <citation type="submission" date="2018-07" db="EMBL/GenBank/DDBJ databases">
        <title>The Genome Sequence of Enterococcus sp. DIV0659b.</title>
        <authorList>
            <consortium name="The Broad Institute Genomics Platform"/>
            <consortium name="The Broad Institute Genomic Center for Infectious Diseases"/>
            <person name="Earl A."/>
            <person name="Manson A."/>
            <person name="Schwartman J."/>
            <person name="Gilmore M."/>
            <person name="Abouelleil A."/>
            <person name="Cao P."/>
            <person name="Chapman S."/>
            <person name="Cusick C."/>
            <person name="Shea T."/>
            <person name="Young S."/>
            <person name="Neafsey D."/>
            <person name="Nusbaum C."/>
            <person name="Birren B."/>
        </authorList>
    </citation>
    <scope>NUCLEOTIDE SEQUENCE [LARGE SCALE GENOMIC DNA]</scope>
    <source>
        <strain evidence="2 4">4G2_DIV0659</strain>
    </source>
</reference>
<dbReference type="EMBL" id="NGLE01000001">
    <property type="protein sequence ID" value="OTO09373.1"/>
    <property type="molecule type" value="Genomic_DNA"/>
</dbReference>
<dbReference type="AlphaFoldDB" id="A0A242CGK5"/>
<dbReference type="STRING" id="1834181.A5880_000052"/>
<evidence type="ECO:0000313" key="4">
    <source>
        <dbReference type="Proteomes" id="UP000195139"/>
    </source>
</evidence>
<accession>A0A242CGK5</accession>
<evidence type="ECO:0000256" key="1">
    <source>
        <dbReference type="SAM" id="Phobius"/>
    </source>
</evidence>
<dbReference type="Proteomes" id="UP000195139">
    <property type="component" value="Unassembled WGS sequence"/>
</dbReference>
<keyword evidence="1" id="KW-0812">Transmembrane</keyword>
<comment type="caution">
    <text evidence="3">The sequence shown here is derived from an EMBL/GenBank/DDBJ whole genome shotgun (WGS) entry which is preliminary data.</text>
</comment>
<evidence type="ECO:0000313" key="2">
    <source>
        <dbReference type="EMBL" id="MEI5994561.1"/>
    </source>
</evidence>
<feature type="transmembrane region" description="Helical" evidence="1">
    <location>
        <begin position="83"/>
        <end position="100"/>
    </location>
</feature>
<keyword evidence="1" id="KW-0472">Membrane</keyword>
<dbReference type="EMBL" id="NGLE02000001">
    <property type="protein sequence ID" value="MEI5994561.1"/>
    <property type="molecule type" value="Genomic_DNA"/>
</dbReference>
<dbReference type="OrthoDB" id="2185868at2"/>
<gene>
    <name evidence="3" type="ORF">A5880_000052</name>
    <name evidence="2" type="ORF">A5880_002147</name>
</gene>
<protein>
    <submittedName>
        <fullName evidence="3">Uncharacterized protein</fullName>
    </submittedName>
</protein>
<organism evidence="3">
    <name type="scientific">Candidatus Enterococcus mansonii</name>
    <dbReference type="NCBI Taxonomy" id="1834181"/>
    <lineage>
        <taxon>Bacteria</taxon>
        <taxon>Bacillati</taxon>
        <taxon>Bacillota</taxon>
        <taxon>Bacilli</taxon>
        <taxon>Lactobacillales</taxon>
        <taxon>Enterococcaceae</taxon>
        <taxon>Enterococcus</taxon>
    </lineage>
</organism>